<evidence type="ECO:0000313" key="3">
    <source>
        <dbReference type="Proteomes" id="UP001358417"/>
    </source>
</evidence>
<dbReference type="InterPro" id="IPR011008">
    <property type="entry name" value="Dimeric_a/b-barrel"/>
</dbReference>
<dbReference type="SMART" id="SM00886">
    <property type="entry name" value="Dabb"/>
    <property type="match status" value="1"/>
</dbReference>
<sequence>MAPKYIKRVTLFKIPKEDDTEAVLAEYDILRKTAEKDGKPYIVANEARRIENAAEERAQGYTLISITTFKSKEDYDYYDKQCAAHAKLREFATSRRTGFATLQLESDLGVGP</sequence>
<dbReference type="Gene3D" id="3.30.70.100">
    <property type="match status" value="1"/>
</dbReference>
<dbReference type="Pfam" id="PF07876">
    <property type="entry name" value="Dabb"/>
    <property type="match status" value="1"/>
</dbReference>
<dbReference type="Proteomes" id="UP001358417">
    <property type="component" value="Unassembled WGS sequence"/>
</dbReference>
<dbReference type="GeneID" id="89978807"/>
<dbReference type="InterPro" id="IPR013097">
    <property type="entry name" value="Dabb"/>
</dbReference>
<reference evidence="2 3" key="1">
    <citation type="submission" date="2023-08" db="EMBL/GenBank/DDBJ databases">
        <title>Black Yeasts Isolated from many extreme environments.</title>
        <authorList>
            <person name="Coleine C."/>
            <person name="Stajich J.E."/>
            <person name="Selbmann L."/>
        </authorList>
    </citation>
    <scope>NUCLEOTIDE SEQUENCE [LARGE SCALE GENOMIC DNA]</scope>
    <source>
        <strain evidence="2 3">CCFEE 5792</strain>
    </source>
</reference>
<evidence type="ECO:0000259" key="1">
    <source>
        <dbReference type="PROSITE" id="PS51502"/>
    </source>
</evidence>
<name>A0AAV9MTA7_9EURO</name>
<evidence type="ECO:0000313" key="2">
    <source>
        <dbReference type="EMBL" id="KAK5044637.1"/>
    </source>
</evidence>
<dbReference type="PROSITE" id="PS51502">
    <property type="entry name" value="S_R_A_B_BARREL"/>
    <property type="match status" value="1"/>
</dbReference>
<gene>
    <name evidence="2" type="ORF">LTR84_010651</name>
</gene>
<comment type="caution">
    <text evidence="2">The sequence shown here is derived from an EMBL/GenBank/DDBJ whole genome shotgun (WGS) entry which is preliminary data.</text>
</comment>
<dbReference type="AlphaFoldDB" id="A0AAV9MTA7"/>
<organism evidence="2 3">
    <name type="scientific">Exophiala bonariae</name>
    <dbReference type="NCBI Taxonomy" id="1690606"/>
    <lineage>
        <taxon>Eukaryota</taxon>
        <taxon>Fungi</taxon>
        <taxon>Dikarya</taxon>
        <taxon>Ascomycota</taxon>
        <taxon>Pezizomycotina</taxon>
        <taxon>Eurotiomycetes</taxon>
        <taxon>Chaetothyriomycetidae</taxon>
        <taxon>Chaetothyriales</taxon>
        <taxon>Herpotrichiellaceae</taxon>
        <taxon>Exophiala</taxon>
    </lineage>
</organism>
<dbReference type="RefSeq" id="XP_064700293.1">
    <property type="nucleotide sequence ID" value="XM_064854186.1"/>
</dbReference>
<accession>A0AAV9MTA7</accession>
<dbReference type="SUPFAM" id="SSF54909">
    <property type="entry name" value="Dimeric alpha+beta barrel"/>
    <property type="match status" value="1"/>
</dbReference>
<dbReference type="EMBL" id="JAVRRD010000046">
    <property type="protein sequence ID" value="KAK5044637.1"/>
    <property type="molecule type" value="Genomic_DNA"/>
</dbReference>
<feature type="domain" description="Stress-response A/B barrel" evidence="1">
    <location>
        <begin position="6"/>
        <end position="104"/>
    </location>
</feature>
<keyword evidence="3" id="KW-1185">Reference proteome</keyword>
<protein>
    <recommendedName>
        <fullName evidence="1">Stress-response A/B barrel domain-containing protein</fullName>
    </recommendedName>
</protein>
<proteinExistence type="predicted"/>